<evidence type="ECO:0000256" key="2">
    <source>
        <dbReference type="ARBA" id="ARBA00022801"/>
    </source>
</evidence>
<dbReference type="GO" id="GO:0006351">
    <property type="term" value="P:DNA-templated transcription"/>
    <property type="evidence" value="ECO:0007669"/>
    <property type="project" value="InterPro"/>
</dbReference>
<dbReference type="Pfam" id="PF00910">
    <property type="entry name" value="RNA_helicase"/>
    <property type="match status" value="1"/>
</dbReference>
<dbReference type="InterPro" id="IPR001205">
    <property type="entry name" value="RNA-dir_pol_C"/>
</dbReference>
<evidence type="ECO:0000313" key="4">
    <source>
        <dbReference type="EMBL" id="AYN75560.1"/>
    </source>
</evidence>
<dbReference type="SUPFAM" id="SSF50494">
    <property type="entry name" value="Trypsin-like serine proteases"/>
    <property type="match status" value="1"/>
</dbReference>
<dbReference type="Pfam" id="PF00680">
    <property type="entry name" value="RdRP_1"/>
    <property type="match status" value="1"/>
</dbReference>
<evidence type="ECO:0000259" key="3">
    <source>
        <dbReference type="PROSITE" id="PS51218"/>
    </source>
</evidence>
<dbReference type="GO" id="GO:0003724">
    <property type="term" value="F:RNA helicase activity"/>
    <property type="evidence" value="ECO:0007669"/>
    <property type="project" value="InterPro"/>
</dbReference>
<dbReference type="EMBL" id="MG210802">
    <property type="protein sequence ID" value="AYN75560.1"/>
    <property type="molecule type" value="Genomic_RNA"/>
</dbReference>
<dbReference type="InterPro" id="IPR043502">
    <property type="entry name" value="DNA/RNA_pol_sf"/>
</dbReference>
<dbReference type="GO" id="GO:0016787">
    <property type="term" value="F:hydrolase activity"/>
    <property type="evidence" value="ECO:0007669"/>
    <property type="project" value="UniProtKB-KW"/>
</dbReference>
<keyword evidence="1" id="KW-0547">Nucleotide-binding</keyword>
<keyword evidence="2" id="KW-0378">Hydrolase</keyword>
<protein>
    <submittedName>
        <fullName evidence="4">Replicative protein</fullName>
    </submittedName>
</protein>
<reference evidence="4" key="1">
    <citation type="submission" date="2017-10" db="EMBL/GenBank/DDBJ databases">
        <title>Tracing bivalve-associated viruses using high-throughput transcriptomic data.</title>
        <authorList>
            <person name="Rosani U."/>
        </authorList>
    </citation>
    <scope>NUCLEOTIDE SEQUENCE</scope>
</reference>
<dbReference type="InterPro" id="IPR043128">
    <property type="entry name" value="Rev_trsase/Diguanyl_cyclase"/>
</dbReference>
<dbReference type="PROSITE" id="PS51218">
    <property type="entry name" value="SF3_HELICASE_2"/>
    <property type="match status" value="1"/>
</dbReference>
<proteinExistence type="predicted"/>
<accession>A0A3G2LQI6</accession>
<dbReference type="InterPro" id="IPR014759">
    <property type="entry name" value="Helicase_SF3_ssRNA_vir"/>
</dbReference>
<sequence length="1617" mass="183793">MRKKLLTENKRIIGGNIDNMGFILKEKMDPSSAKETRRIKFRRKKYNEREAARRPFKNNKVWKNSQKWKREFETLPELDIISEESYQPHFGLETISAASFSIDALAKFANIDIPDKVLREVEGVILLLVNLSQQSTPLGVITSVLTWAQGRTTKSLFKTVKGFVEELLVSPQSSATPDWLDCLRDVRQNWQLCKTNRAFKQVSKLLGCLVMIGLCDVSSLEFNLGQFKVFSPDLIEKHMSAYDIADALFETVIFFTEGAYLCYQSGSLRPLLVNDRTAMELDQEFAQVMAWYDLVKNGNLKKFAEVSDQEFEKRLNRLSTSLLNLSQSLRGPEKKLVMDKYQKILIVQNDFVAMKISSGVRHAPWAIELFGESSQGKTTFGDQLIDAVLASQGMPTSKEYRCAYNAGDKFMSNWTSDKLVMIFDDISNDKSNFVEKPPTRAIIDVINNQMYYAPKAELEAKGKCFVEPWIAVATTNKKNLDAGLYSNCPYSIQRRLVCITVKAKPEFQRVQDGIPCGVDSALVRKHYTDAEGNYNPPMFDDIWTVTIERAVKPAELAVVAGYRPITYNGKLMVDVSMAECIQWAIDDFDTHRLNQESILEGMKLREVDLQICSHENCKHLKGNCPYHVEPQFGRETMKSFWKLWYASSKYRKVDTLYDRLDKDASKLLYEQGMDFLDKWDWIKIVPAPILDHKNAPSVLKWMYAERLKSDYRSEMMRACFTFIIMISFCFYSFSTQTAKYCTVILFFEIVFRLRNLVERVEKNLYKDLKKRNMEIAPMLKRHRDKYAKYICGVSIGIAALYGLARAYRAYRAEDPHGSLEPKTKEEVQARDGEVNVWTQVVPRDLPITDVSKRMSTEQLSNVVKKCLVYGSIHLDDGNAMVNGLMLSSNVMLVPDHYFEQYGDVLNCTFRKRNPEASGGKFVARLCKSASHFIPDSDLRVCYVPTGGSFNDIVNYFPIGDMPGVPFVMHWRQKDGEMIVARGMTSPSIVTTHKSFKGGMYKNLTINTFNGLCGAPLVSDTNGSVILGVHLGGAADTPRGCYGSITQQQLFTAFAELRRIEGVVLSGGAGKFRTTVLGIQLLKDDPLHKKSALNYLPSDSQIEYYGSCPGRAVSKSDVKTTPISEHIIDVCGVPNIYRGPKLNPDWYGWQTCLSNLAIPAHPYSHDLLSIAVQDYKEPLIKVFQDDLWNNARPLTDHENLCGIPGKKFMDAIKLNTSVGFPLTGPKRKFVIELEPTPDKPNNRELDVVLMDEIKRIEDCYREGKRGYPIAKACKKDEILAKDKCRIFYGNALSLTWLIRKYYLPLLRVLQMNPLLSECAVGINSHGPEWEEFHQHATKFGMDRLFGGDYGKYDQKLPSQLIFAALRVLMDFARECDYTEEDINIMEAMTGDIVFAYIAFNGDLIGLTEGTHISGNSLTVIINGICGSLNLRCCFYSQYVPTKFSDRLKFRDCVAAMTYGDDNIGSVKTGVDKFNIKICSQFLAEYGQVYTMPDKESELTEFLPPEEFEFLKRGSVYHPKLGVHVGALLDKSIYKSLHCFMRGKNCPLTEEHACAQNIDGALREWFNHGEDKYEKQRQLMKEVATRANISHMCSGLDLSYNDRAADWNAQYKDDESHLV</sequence>
<dbReference type="GO" id="GO:0003723">
    <property type="term" value="F:RNA binding"/>
    <property type="evidence" value="ECO:0007669"/>
    <property type="project" value="InterPro"/>
</dbReference>
<organism evidence="4">
    <name type="scientific">Mytedu virus 1</name>
    <dbReference type="NCBI Taxonomy" id="2480181"/>
    <lineage>
        <taxon>Viruses</taxon>
    </lineage>
</organism>
<feature type="domain" description="SF3 helicase" evidence="3">
    <location>
        <begin position="342"/>
        <end position="516"/>
    </location>
</feature>
<dbReference type="GO" id="GO:0003968">
    <property type="term" value="F:RNA-directed RNA polymerase activity"/>
    <property type="evidence" value="ECO:0007669"/>
    <property type="project" value="InterPro"/>
</dbReference>
<dbReference type="Gene3D" id="3.30.70.270">
    <property type="match status" value="1"/>
</dbReference>
<dbReference type="InterPro" id="IPR000605">
    <property type="entry name" value="Helicase_SF3_ssDNA/RNA_vir"/>
</dbReference>
<dbReference type="GO" id="GO:0000166">
    <property type="term" value="F:nucleotide binding"/>
    <property type="evidence" value="ECO:0007669"/>
    <property type="project" value="UniProtKB-KW"/>
</dbReference>
<dbReference type="CDD" id="cd23195">
    <property type="entry name" value="Marnaviridae_RdRp"/>
    <property type="match status" value="1"/>
</dbReference>
<evidence type="ECO:0000256" key="1">
    <source>
        <dbReference type="ARBA" id="ARBA00022741"/>
    </source>
</evidence>
<dbReference type="InterPro" id="IPR009003">
    <property type="entry name" value="Peptidase_S1_PA"/>
</dbReference>
<dbReference type="SUPFAM" id="SSF56672">
    <property type="entry name" value="DNA/RNA polymerases"/>
    <property type="match status" value="1"/>
</dbReference>
<name>A0A3G2LQI6_9VIRU</name>